<evidence type="ECO:0000313" key="2">
    <source>
        <dbReference type="EnsemblMetazoa" id="CJA41626.1"/>
    </source>
</evidence>
<feature type="compositionally biased region" description="Basic and acidic residues" evidence="1">
    <location>
        <begin position="24"/>
        <end position="37"/>
    </location>
</feature>
<dbReference type="EnsemblMetazoa" id="CJA41626.1">
    <property type="protein sequence ID" value="CJA41626.1"/>
    <property type="gene ID" value="WBGene00217474"/>
</dbReference>
<feature type="region of interest" description="Disordered" evidence="1">
    <location>
        <begin position="1"/>
        <end position="109"/>
    </location>
</feature>
<protein>
    <submittedName>
        <fullName evidence="2">Uncharacterized protein</fullName>
    </submittedName>
</protein>
<name>A0A8R1EQ41_CAEJA</name>
<proteinExistence type="predicted"/>
<evidence type="ECO:0000256" key="1">
    <source>
        <dbReference type="SAM" id="MobiDB-lite"/>
    </source>
</evidence>
<organism evidence="2 3">
    <name type="scientific">Caenorhabditis japonica</name>
    <dbReference type="NCBI Taxonomy" id="281687"/>
    <lineage>
        <taxon>Eukaryota</taxon>
        <taxon>Metazoa</taxon>
        <taxon>Ecdysozoa</taxon>
        <taxon>Nematoda</taxon>
        <taxon>Chromadorea</taxon>
        <taxon>Rhabditida</taxon>
        <taxon>Rhabditina</taxon>
        <taxon>Rhabditomorpha</taxon>
        <taxon>Rhabditoidea</taxon>
        <taxon>Rhabditidae</taxon>
        <taxon>Peloderinae</taxon>
        <taxon>Caenorhabditis</taxon>
    </lineage>
</organism>
<dbReference type="AlphaFoldDB" id="A0A8R1EQ41"/>
<feature type="compositionally biased region" description="Polar residues" evidence="1">
    <location>
        <begin position="1"/>
        <end position="11"/>
    </location>
</feature>
<evidence type="ECO:0000313" key="3">
    <source>
        <dbReference type="Proteomes" id="UP000005237"/>
    </source>
</evidence>
<feature type="compositionally biased region" description="Basic and acidic residues" evidence="1">
    <location>
        <begin position="58"/>
        <end position="83"/>
    </location>
</feature>
<reference evidence="3" key="1">
    <citation type="submission" date="2010-08" db="EMBL/GenBank/DDBJ databases">
        <authorList>
            <consortium name="Caenorhabditis japonica Sequencing Consortium"/>
            <person name="Wilson R.K."/>
        </authorList>
    </citation>
    <scope>NUCLEOTIDE SEQUENCE [LARGE SCALE GENOMIC DNA]</scope>
    <source>
        <strain evidence="3">DF5081</strain>
    </source>
</reference>
<keyword evidence="3" id="KW-1185">Reference proteome</keyword>
<feature type="compositionally biased region" description="Basic residues" evidence="1">
    <location>
        <begin position="84"/>
        <end position="109"/>
    </location>
</feature>
<dbReference type="Proteomes" id="UP000005237">
    <property type="component" value="Unassembled WGS sequence"/>
</dbReference>
<feature type="compositionally biased region" description="Acidic residues" evidence="1">
    <location>
        <begin position="14"/>
        <end position="23"/>
    </location>
</feature>
<reference evidence="2" key="2">
    <citation type="submission" date="2022-06" db="UniProtKB">
        <authorList>
            <consortium name="EnsemblMetazoa"/>
        </authorList>
    </citation>
    <scope>IDENTIFICATION</scope>
    <source>
        <strain evidence="2">DF5081</strain>
    </source>
</reference>
<accession>A0A8R1EQ41</accession>
<sequence length="109" mass="12426">MPKIQPTSIPSQEIELESEETPADVEKEEKKTGKLEQDSVETSEDCTPPDVVAPRALADARKAVKEEAEGRKARKGDKGEARAHQRRVRRRRGRLRRRPRTRRVPGKGY</sequence>